<dbReference type="EMBL" id="KI392094">
    <property type="protein sequence ID" value="ERN18491.1"/>
    <property type="molecule type" value="Genomic_DNA"/>
</dbReference>
<dbReference type="HOGENOM" id="CLU_2041216_0_0_1"/>
<dbReference type="Gramene" id="ERN18491">
    <property type="protein sequence ID" value="ERN18491"/>
    <property type="gene ID" value="AMTR_s00192p00024420"/>
</dbReference>
<keyword evidence="2" id="KW-1185">Reference proteome</keyword>
<dbReference type="AlphaFoldDB" id="U5CYS6"/>
<name>U5CYS6_AMBTC</name>
<proteinExistence type="predicted"/>
<gene>
    <name evidence="1" type="ORF">AMTR_s00192p00024420</name>
</gene>
<evidence type="ECO:0000313" key="1">
    <source>
        <dbReference type="EMBL" id="ERN18491.1"/>
    </source>
</evidence>
<dbReference type="Proteomes" id="UP000017836">
    <property type="component" value="Unassembled WGS sequence"/>
</dbReference>
<reference evidence="2" key="1">
    <citation type="journal article" date="2013" name="Science">
        <title>The Amborella genome and the evolution of flowering plants.</title>
        <authorList>
            <consortium name="Amborella Genome Project"/>
        </authorList>
    </citation>
    <scope>NUCLEOTIDE SEQUENCE [LARGE SCALE GENOMIC DNA]</scope>
</reference>
<protein>
    <submittedName>
        <fullName evidence="1">Uncharacterized protein</fullName>
    </submittedName>
</protein>
<organism evidence="1 2">
    <name type="scientific">Amborella trichopoda</name>
    <dbReference type="NCBI Taxonomy" id="13333"/>
    <lineage>
        <taxon>Eukaryota</taxon>
        <taxon>Viridiplantae</taxon>
        <taxon>Streptophyta</taxon>
        <taxon>Embryophyta</taxon>
        <taxon>Tracheophyta</taxon>
        <taxon>Spermatophyta</taxon>
        <taxon>Magnoliopsida</taxon>
        <taxon>Amborellales</taxon>
        <taxon>Amborellaceae</taxon>
        <taxon>Amborella</taxon>
    </lineage>
</organism>
<sequence>MRDLSCTNAVCATQVNCGPPPSFRPIHFVFLSLSRFFSLSRSAIGSTTTAVRQSHGLLSQLPSSSSLLAAPRSLLSVSWLQHHPFSLCRTHNQAATFSAQFTASSLLPFSRFIHPLVLLSL</sequence>
<accession>U5CYS6</accession>
<evidence type="ECO:0000313" key="2">
    <source>
        <dbReference type="Proteomes" id="UP000017836"/>
    </source>
</evidence>